<dbReference type="InterPro" id="IPR029045">
    <property type="entry name" value="ClpP/crotonase-like_dom_sf"/>
</dbReference>
<dbReference type="EMBL" id="JADAQX010000833">
    <property type="protein sequence ID" value="KAF8819302.1"/>
    <property type="molecule type" value="Genomic_DNA"/>
</dbReference>
<keyword evidence="1" id="KW-0645">Protease</keyword>
<dbReference type="InterPro" id="IPR023562">
    <property type="entry name" value="ClpP/TepA"/>
</dbReference>
<gene>
    <name evidence="1" type="ORF">IE077_004232</name>
</gene>
<dbReference type="SUPFAM" id="SSF52096">
    <property type="entry name" value="ClpP/crotonase"/>
    <property type="match status" value="1"/>
</dbReference>
<keyword evidence="2" id="KW-1185">Reference proteome</keyword>
<dbReference type="PANTHER" id="PTHR10381:SF11">
    <property type="entry name" value="ATP-DEPENDENT CLP PROTEASE PROTEOLYTIC SUBUNIT, MITOCHONDRIAL"/>
    <property type="match status" value="1"/>
</dbReference>
<keyword evidence="1" id="KW-0378">Hydrolase</keyword>
<dbReference type="GO" id="GO:0008233">
    <property type="term" value="F:peptidase activity"/>
    <property type="evidence" value="ECO:0007669"/>
    <property type="project" value="UniProtKB-KW"/>
</dbReference>
<name>A0ABQ7J5P9_9APIC</name>
<reference evidence="1 2" key="1">
    <citation type="journal article" date="2020" name="bioRxiv">
        <title>Metabolic contributions of an alphaproteobacterial endosymbiont in the apicomplexan Cardiosporidium cionae.</title>
        <authorList>
            <person name="Hunter E.S."/>
            <person name="Paight C.J."/>
            <person name="Lane C.E."/>
        </authorList>
    </citation>
    <scope>NUCLEOTIDE SEQUENCE [LARGE SCALE GENOMIC DNA]</scope>
    <source>
        <strain evidence="1">ESH_2018</strain>
    </source>
</reference>
<proteinExistence type="predicted"/>
<dbReference type="GO" id="GO:0006508">
    <property type="term" value="P:proteolysis"/>
    <property type="evidence" value="ECO:0007669"/>
    <property type="project" value="UniProtKB-KW"/>
</dbReference>
<dbReference type="Gene3D" id="3.90.226.10">
    <property type="entry name" value="2-enoyl-CoA Hydratase, Chain A, domain 1"/>
    <property type="match status" value="1"/>
</dbReference>
<dbReference type="Pfam" id="PF00574">
    <property type="entry name" value="CLP_protease"/>
    <property type="match status" value="1"/>
</dbReference>
<comment type="caution">
    <text evidence="1">The sequence shown here is derived from an EMBL/GenBank/DDBJ whole genome shotgun (WGS) entry which is preliminary data.</text>
</comment>
<protein>
    <submittedName>
        <fullName evidence="1">ATP-dependent Clp protease proteolytic subunit 1</fullName>
    </submittedName>
</protein>
<evidence type="ECO:0000313" key="2">
    <source>
        <dbReference type="Proteomes" id="UP000823046"/>
    </source>
</evidence>
<dbReference type="Proteomes" id="UP000823046">
    <property type="component" value="Unassembled WGS sequence"/>
</dbReference>
<accession>A0ABQ7J5P9</accession>
<evidence type="ECO:0000313" key="1">
    <source>
        <dbReference type="EMBL" id="KAF8819302.1"/>
    </source>
</evidence>
<sequence length="109" mass="12311">MAVSDVTIEVRECMKENKRLLSVLARNTPQPIEKLKQDFQRSFYLSASEAVSYGLIDTVLLPKNDNVTEDRESKAFFGHFGGKLEQRYQQNRGINGWGGPPPHVRSTAT</sequence>
<dbReference type="PANTHER" id="PTHR10381">
    <property type="entry name" value="ATP-DEPENDENT CLP PROTEASE PROTEOLYTIC SUBUNIT"/>
    <property type="match status" value="1"/>
</dbReference>
<organism evidence="1 2">
    <name type="scientific">Cardiosporidium cionae</name>
    <dbReference type="NCBI Taxonomy" id="476202"/>
    <lineage>
        <taxon>Eukaryota</taxon>
        <taxon>Sar</taxon>
        <taxon>Alveolata</taxon>
        <taxon>Apicomplexa</taxon>
        <taxon>Aconoidasida</taxon>
        <taxon>Nephromycida</taxon>
        <taxon>Cardiosporidium</taxon>
    </lineage>
</organism>